<dbReference type="PANTHER" id="PTHR16487">
    <property type="entry name" value="PPP4R2-RELATED PROTEIN"/>
    <property type="match status" value="1"/>
</dbReference>
<reference evidence="3 4" key="1">
    <citation type="journal article" date="2018" name="MBio">
        <title>Comparative Genomics Reveals the Core Gene Toolbox for the Fungus-Insect Symbiosis.</title>
        <authorList>
            <person name="Wang Y."/>
            <person name="Stata M."/>
            <person name="Wang W."/>
            <person name="Stajich J.E."/>
            <person name="White M.M."/>
            <person name="Moncalvo J.M."/>
        </authorList>
    </citation>
    <scope>NUCLEOTIDE SEQUENCE [LARGE SCALE GENOMIC DNA]</scope>
    <source>
        <strain evidence="3 4">AUS-126-30</strain>
    </source>
</reference>
<gene>
    <name evidence="3" type="ORF">BB558_007180</name>
</gene>
<evidence type="ECO:0000256" key="2">
    <source>
        <dbReference type="SAM" id="MobiDB-lite"/>
    </source>
</evidence>
<feature type="compositionally biased region" description="Acidic residues" evidence="2">
    <location>
        <begin position="424"/>
        <end position="433"/>
    </location>
</feature>
<dbReference type="GO" id="GO:0030289">
    <property type="term" value="C:protein phosphatase 4 complex"/>
    <property type="evidence" value="ECO:0007669"/>
    <property type="project" value="InterPro"/>
</dbReference>
<organism evidence="3 4">
    <name type="scientific">Smittium angustum</name>
    <dbReference type="NCBI Taxonomy" id="133377"/>
    <lineage>
        <taxon>Eukaryota</taxon>
        <taxon>Fungi</taxon>
        <taxon>Fungi incertae sedis</taxon>
        <taxon>Zoopagomycota</taxon>
        <taxon>Kickxellomycotina</taxon>
        <taxon>Harpellomycetes</taxon>
        <taxon>Harpellales</taxon>
        <taxon>Legeriomycetaceae</taxon>
        <taxon>Smittium</taxon>
    </lineage>
</organism>
<protein>
    <submittedName>
        <fullName evidence="3">Uncharacterized protein</fullName>
    </submittedName>
</protein>
<sequence length="486" mass="55427">MSKKIVDIIEEYLAVPHKDILDFNWKHVHNIEIQKVINCEEDWLEWPALRKVLKRSIINNIMRQCNFNRDDIQKVIEKHPKYSEYHTIKCVREIHKGVVYESYKAFIQKKLESENTSLESIRSSVEGFEAVENYISSYIEGYSENSNPKYDKKAVQDEVLEGGASGKPFEEHYNDFFNADLENIDELDFKKIMEKHVDDQDTDSEAFEGSRLRFMLRPSFKVEEVAKIVAESTDTLANVFMMLDMFDNYPFTIQRLCELAYDNNYYSSSMKKYLRAIEKVLLVTSTTDDFPITTKPLSDTVEADKKKETVEKTQESLLDNSGPMIGVETTFNQNSNKETTTPAQTVQDVNLSTKRSTLANAFNQNTKKASGEHPFDASDTGIVHVDKSLLNPSESKESFVESHKLQNIPVKVDNTSPQPPNSDESLDSDEIESNDNNAEMKDTSAEENGDLDIDTESDSSMKSESPKEPSDNTPEISQALEDVDIS</sequence>
<comment type="similarity">
    <text evidence="1">Belongs to the PPP4R2 family.</text>
</comment>
<dbReference type="EMBL" id="MBFU01001094">
    <property type="protein sequence ID" value="PVZ96890.1"/>
    <property type="molecule type" value="Genomic_DNA"/>
</dbReference>
<name>A0A2U1IVS3_SMIAN</name>
<evidence type="ECO:0000313" key="4">
    <source>
        <dbReference type="Proteomes" id="UP000245591"/>
    </source>
</evidence>
<dbReference type="Proteomes" id="UP000245591">
    <property type="component" value="Unassembled WGS sequence"/>
</dbReference>
<feature type="compositionally biased region" description="Basic and acidic residues" evidence="2">
    <location>
        <begin position="394"/>
        <end position="404"/>
    </location>
</feature>
<comment type="caution">
    <text evidence="3">The sequence shown here is derived from an EMBL/GenBank/DDBJ whole genome shotgun (WGS) entry which is preliminary data.</text>
</comment>
<keyword evidence="4" id="KW-1185">Reference proteome</keyword>
<proteinExistence type="inferred from homology"/>
<evidence type="ECO:0000313" key="3">
    <source>
        <dbReference type="EMBL" id="PVZ96890.1"/>
    </source>
</evidence>
<dbReference type="AlphaFoldDB" id="A0A2U1IVS3"/>
<feature type="region of interest" description="Disordered" evidence="2">
    <location>
        <begin position="393"/>
        <end position="486"/>
    </location>
</feature>
<feature type="compositionally biased region" description="Basic and acidic residues" evidence="2">
    <location>
        <begin position="459"/>
        <end position="470"/>
    </location>
</feature>
<dbReference type="GO" id="GO:0005634">
    <property type="term" value="C:nucleus"/>
    <property type="evidence" value="ECO:0007669"/>
    <property type="project" value="TreeGrafter"/>
</dbReference>
<dbReference type="PANTHER" id="PTHR16487:SF0">
    <property type="entry name" value="PROTEIN PHOSPHATASE 4 REGULATORY SUBUNIT 2-RELATED"/>
    <property type="match status" value="1"/>
</dbReference>
<dbReference type="GO" id="GO:0005737">
    <property type="term" value="C:cytoplasm"/>
    <property type="evidence" value="ECO:0007669"/>
    <property type="project" value="TreeGrafter"/>
</dbReference>
<dbReference type="Pfam" id="PF09184">
    <property type="entry name" value="PPP4R2"/>
    <property type="match status" value="1"/>
</dbReference>
<dbReference type="GO" id="GO:0019888">
    <property type="term" value="F:protein phosphatase regulator activity"/>
    <property type="evidence" value="ECO:0007669"/>
    <property type="project" value="InterPro"/>
</dbReference>
<feature type="compositionally biased region" description="Acidic residues" evidence="2">
    <location>
        <begin position="445"/>
        <end position="457"/>
    </location>
</feature>
<evidence type="ECO:0000256" key="1">
    <source>
        <dbReference type="ARBA" id="ARBA00009207"/>
    </source>
</evidence>
<dbReference type="InterPro" id="IPR015267">
    <property type="entry name" value="PPP4R2"/>
</dbReference>
<accession>A0A2U1IVS3</accession>